<dbReference type="Gene3D" id="1.25.40.20">
    <property type="entry name" value="Ankyrin repeat-containing domain"/>
    <property type="match status" value="1"/>
</dbReference>
<dbReference type="EMBL" id="CP012508">
    <property type="protein sequence ID" value="ALB23260.1"/>
    <property type="molecule type" value="Genomic_DNA"/>
</dbReference>
<dbReference type="Proteomes" id="UP000029558">
    <property type="component" value="Chromosome"/>
</dbReference>
<dbReference type="AlphaFoldDB" id="A0AAC8VIU2"/>
<proteinExistence type="predicted"/>
<accession>A0AAC8VIU2</accession>
<evidence type="ECO:0000313" key="2">
    <source>
        <dbReference type="Proteomes" id="UP000029558"/>
    </source>
</evidence>
<reference evidence="1 2" key="1">
    <citation type="journal article" date="2014" name="Genome Announc.">
        <title>Comparative Genome Analysis of Two Isolates of the Fish Pathogen Piscirickettsia salmonis from Different Hosts Reveals Major Differences in Virulence-Associated Secretion Systems.</title>
        <authorList>
            <person name="Bohle H."/>
            <person name="Henriquez P."/>
            <person name="Grothusen H."/>
            <person name="Navas E."/>
            <person name="Sandoval A."/>
            <person name="Bustamante F."/>
            <person name="Bustos P."/>
            <person name="Mancilla M."/>
        </authorList>
    </citation>
    <scope>NUCLEOTIDE SEQUENCE [LARGE SCALE GENOMIC DNA]</scope>
    <source>
        <strain evidence="2">B1-32597</strain>
    </source>
</reference>
<organism evidence="1 2">
    <name type="scientific">Piscirickettsia salmonis</name>
    <dbReference type="NCBI Taxonomy" id="1238"/>
    <lineage>
        <taxon>Bacteria</taxon>
        <taxon>Pseudomonadati</taxon>
        <taxon>Pseudomonadota</taxon>
        <taxon>Gammaproteobacteria</taxon>
        <taxon>Thiotrichales</taxon>
        <taxon>Piscirickettsiaceae</taxon>
        <taxon>Piscirickettsia</taxon>
    </lineage>
</organism>
<sequence length="850" mass="91956">MQNTYRGSDAYVLAAKTSNGMPGLHMALKNGHHQAIANYIDGILEADLDKADLYQLLIAKAADGTPGLNIAAQNKHAQALAVYIKKVLSAGLTYSAALQLLISEDPMGNPVFNFVMKKGGTDTVTVYVDGILHSNFDEADKVKLLHACTSEGDSGLAQAMTNGRFKTVEIFFNDIISSNLSEQAKKLLLIEDVAQCYLLSYALIKGYAKTVTAYIEGILRLNLSTVERKSVLLAASKHGRPGLHYAMELNNAHSVKAYIEGISKLNDLTLIECLLKPDVLGLALEKGHFNAVAAYMEAVLASGLDMRCIKHLFAAKEALATVLEQGYGQAVKVYVHTVCSSGLSPDDIKELIIVAGFAAALANGHSYAVVSYVTAVLNSNFLSEYDKKDILLTPGPRGELGLYLALKNGHQNTSVGYIQAILGSTLSAESKKAVITAGLKFALLTGNQQVMSAYIRVIRQEHLDIKEFLDVRAEDGSSDLYFALKNGRGHAITAYLNSLLVLEPEDSEEIVGLLAAASVSGELGLVAALENGQFNATASYIHGVAQLHISDESKGYLLLAQTNRGMSGLHSVMMNKNCHILSVYLKAVLQLNKVIQRKLLTIKNLEGDSALALAFKQRNKASVVLYINTIFQSALDSDVKQNILTDALESLLTMGDIEGVSLYSNSILESSVDEADKVNLLLDGVVSLSKINDHRALAAYFKELRGVDLSIGDEQQKKIAIEAITRAGIIEAQKHTQDGEKNKNFQSLLDVLSRNSPVEILKCAAGIAFKHRHSFTFCSKTNAWKAGEVYFETARKTAEIPDEAWQKILSLGGRGSSISQSPLLFLLQSSAERTEAAKAMEQPDAARSQK</sequence>
<gene>
    <name evidence="1" type="ORF">KU39_2080</name>
</gene>
<evidence type="ECO:0000313" key="1">
    <source>
        <dbReference type="EMBL" id="ALB23260.1"/>
    </source>
</evidence>
<name>A0AAC8VIU2_PISSA</name>
<protein>
    <submittedName>
        <fullName evidence="1">Ankyrin repeat family protein</fullName>
    </submittedName>
</protein>
<dbReference type="InterPro" id="IPR036770">
    <property type="entry name" value="Ankyrin_rpt-contain_sf"/>
</dbReference>